<keyword evidence="4" id="KW-1185">Reference proteome</keyword>
<evidence type="ECO:0000313" key="4">
    <source>
        <dbReference type="Proteomes" id="UP000462014"/>
    </source>
</evidence>
<reference evidence="3 4" key="1">
    <citation type="submission" date="2019-12" db="EMBL/GenBank/DDBJ databases">
        <title>Mucilaginibacter sp. HMF7410 genome sequencing and assembly.</title>
        <authorList>
            <person name="Kang H."/>
            <person name="Cha I."/>
            <person name="Kim H."/>
            <person name="Joh K."/>
        </authorList>
    </citation>
    <scope>NUCLEOTIDE SEQUENCE [LARGE SCALE GENOMIC DNA]</scope>
    <source>
        <strain evidence="3 4">HMF7410</strain>
    </source>
</reference>
<feature type="compositionally biased region" description="Low complexity" evidence="1">
    <location>
        <begin position="49"/>
        <end position="73"/>
    </location>
</feature>
<protein>
    <recommendedName>
        <fullName evidence="5">Entericidin</fullName>
    </recommendedName>
</protein>
<comment type="caution">
    <text evidence="3">The sequence shown here is derived from an EMBL/GenBank/DDBJ whole genome shotgun (WGS) entry which is preliminary data.</text>
</comment>
<evidence type="ECO:0008006" key="5">
    <source>
        <dbReference type="Google" id="ProtNLM"/>
    </source>
</evidence>
<sequence length="73" mass="6963">MKKFSLIIFIASGLALSACNSSAKTGGAQADSGSYGSSGASDTTKAVQSSSMGTSATGNATTSSGSDTSKTGN</sequence>
<accession>A0A7K1SVB3</accession>
<dbReference type="RefSeq" id="WP_157565393.1">
    <property type="nucleotide sequence ID" value="NZ_WPIK01000005.1"/>
</dbReference>
<evidence type="ECO:0000256" key="1">
    <source>
        <dbReference type="SAM" id="MobiDB-lite"/>
    </source>
</evidence>
<dbReference type="Proteomes" id="UP000462014">
    <property type="component" value="Unassembled WGS sequence"/>
</dbReference>
<feature type="chain" id="PRO_5029903722" description="Entericidin" evidence="2">
    <location>
        <begin position="24"/>
        <end position="73"/>
    </location>
</feature>
<organism evidence="3 4">
    <name type="scientific">Mucilaginibacter arboris</name>
    <dbReference type="NCBI Taxonomy" id="2682090"/>
    <lineage>
        <taxon>Bacteria</taxon>
        <taxon>Pseudomonadati</taxon>
        <taxon>Bacteroidota</taxon>
        <taxon>Sphingobacteriia</taxon>
        <taxon>Sphingobacteriales</taxon>
        <taxon>Sphingobacteriaceae</taxon>
        <taxon>Mucilaginibacter</taxon>
    </lineage>
</organism>
<gene>
    <name evidence="3" type="ORF">GO621_06715</name>
</gene>
<evidence type="ECO:0000313" key="3">
    <source>
        <dbReference type="EMBL" id="MVN21224.1"/>
    </source>
</evidence>
<dbReference type="PROSITE" id="PS51257">
    <property type="entry name" value="PROKAR_LIPOPROTEIN"/>
    <property type="match status" value="1"/>
</dbReference>
<name>A0A7K1SVB3_9SPHI</name>
<dbReference type="EMBL" id="WPIK01000005">
    <property type="protein sequence ID" value="MVN21224.1"/>
    <property type="molecule type" value="Genomic_DNA"/>
</dbReference>
<feature type="compositionally biased region" description="Low complexity" evidence="1">
    <location>
        <begin position="26"/>
        <end position="41"/>
    </location>
</feature>
<feature type="region of interest" description="Disordered" evidence="1">
    <location>
        <begin position="21"/>
        <end position="73"/>
    </location>
</feature>
<evidence type="ECO:0000256" key="2">
    <source>
        <dbReference type="SAM" id="SignalP"/>
    </source>
</evidence>
<proteinExistence type="predicted"/>
<dbReference type="AlphaFoldDB" id="A0A7K1SVB3"/>
<keyword evidence="2" id="KW-0732">Signal</keyword>
<feature type="signal peptide" evidence="2">
    <location>
        <begin position="1"/>
        <end position="23"/>
    </location>
</feature>